<dbReference type="PANTHER" id="PTHR43048">
    <property type="entry name" value="METHYLMALONYL-COA EPIMERASE"/>
    <property type="match status" value="1"/>
</dbReference>
<dbReference type="SUPFAM" id="SSF54593">
    <property type="entry name" value="Glyoxalase/Bleomycin resistance protein/Dihydroxybiphenyl dioxygenase"/>
    <property type="match status" value="1"/>
</dbReference>
<evidence type="ECO:0000313" key="3">
    <source>
        <dbReference type="EMBL" id="NYH95448.1"/>
    </source>
</evidence>
<name>A0A7Z0BUQ9_9SPHN</name>
<dbReference type="GO" id="GO:0046491">
    <property type="term" value="P:L-methylmalonyl-CoA metabolic process"/>
    <property type="evidence" value="ECO:0007669"/>
    <property type="project" value="TreeGrafter"/>
</dbReference>
<dbReference type="GO" id="GO:0004493">
    <property type="term" value="F:methylmalonyl-CoA epimerase activity"/>
    <property type="evidence" value="ECO:0007669"/>
    <property type="project" value="TreeGrafter"/>
</dbReference>
<keyword evidence="3" id="KW-0560">Oxidoreductase</keyword>
<evidence type="ECO:0000256" key="1">
    <source>
        <dbReference type="ARBA" id="ARBA00022723"/>
    </source>
</evidence>
<keyword evidence="3" id="KW-0223">Dioxygenase</keyword>
<protein>
    <submittedName>
        <fullName evidence="3">Catechol 2,3-dioxygenase-like lactoylglutathione lyase family enzyme</fullName>
    </submittedName>
</protein>
<accession>A0A7Z0BUQ9</accession>
<dbReference type="Gene3D" id="3.10.180.10">
    <property type="entry name" value="2,3-Dihydroxybiphenyl 1,2-Dioxygenase, domain 1"/>
    <property type="match status" value="1"/>
</dbReference>
<proteinExistence type="predicted"/>
<sequence length="159" mass="17657">MIRGIHHIALNTGNFDRMQHFYGTTLGFEQVGDPHAWANDPTSDRAIGLRDSAARQVFFKAGNVYLELFEYTNPVARDGEALRPCDRGYTHFAIDVQDIASEYARLSAAGMRFAAEEPCDFGPIKAVYGWDPDGNVIEIQQIEESEAASFEKLGDRAPA</sequence>
<dbReference type="GO" id="GO:0016829">
    <property type="term" value="F:lyase activity"/>
    <property type="evidence" value="ECO:0007669"/>
    <property type="project" value="UniProtKB-KW"/>
</dbReference>
<keyword evidence="3" id="KW-0456">Lyase</keyword>
<dbReference type="InterPro" id="IPR051785">
    <property type="entry name" value="MMCE/EMCE_epimerase"/>
</dbReference>
<keyword evidence="1" id="KW-0479">Metal-binding</keyword>
<organism evidence="3 4">
    <name type="scientific">Novosphingobium marinum</name>
    <dbReference type="NCBI Taxonomy" id="1514948"/>
    <lineage>
        <taxon>Bacteria</taxon>
        <taxon>Pseudomonadati</taxon>
        <taxon>Pseudomonadota</taxon>
        <taxon>Alphaproteobacteria</taxon>
        <taxon>Sphingomonadales</taxon>
        <taxon>Sphingomonadaceae</taxon>
        <taxon>Novosphingobium</taxon>
    </lineage>
</organism>
<dbReference type="AlphaFoldDB" id="A0A7Z0BUQ9"/>
<keyword evidence="4" id="KW-1185">Reference proteome</keyword>
<evidence type="ECO:0000259" key="2">
    <source>
        <dbReference type="PROSITE" id="PS51819"/>
    </source>
</evidence>
<dbReference type="RefSeq" id="WP_179407296.1">
    <property type="nucleotide sequence ID" value="NZ_BMGF01000002.1"/>
</dbReference>
<feature type="domain" description="VOC" evidence="2">
    <location>
        <begin position="4"/>
        <end position="142"/>
    </location>
</feature>
<reference evidence="3 4" key="1">
    <citation type="submission" date="2020-07" db="EMBL/GenBank/DDBJ databases">
        <title>Genomic Encyclopedia of Type Strains, Phase IV (KMG-IV): sequencing the most valuable type-strain genomes for metagenomic binning, comparative biology and taxonomic classification.</title>
        <authorList>
            <person name="Goeker M."/>
        </authorList>
    </citation>
    <scope>NUCLEOTIDE SEQUENCE [LARGE SCALE GENOMIC DNA]</scope>
    <source>
        <strain evidence="3 4">DSM 29043</strain>
    </source>
</reference>
<dbReference type="GO" id="GO:0051213">
    <property type="term" value="F:dioxygenase activity"/>
    <property type="evidence" value="ECO:0007669"/>
    <property type="project" value="UniProtKB-KW"/>
</dbReference>
<comment type="caution">
    <text evidence="3">The sequence shown here is derived from an EMBL/GenBank/DDBJ whole genome shotgun (WGS) entry which is preliminary data.</text>
</comment>
<dbReference type="Proteomes" id="UP000522081">
    <property type="component" value="Unassembled WGS sequence"/>
</dbReference>
<dbReference type="InterPro" id="IPR037523">
    <property type="entry name" value="VOC_core"/>
</dbReference>
<dbReference type="InterPro" id="IPR004360">
    <property type="entry name" value="Glyas_Fos-R_dOase_dom"/>
</dbReference>
<gene>
    <name evidence="3" type="ORF">FHS75_001767</name>
</gene>
<dbReference type="Pfam" id="PF00903">
    <property type="entry name" value="Glyoxalase"/>
    <property type="match status" value="1"/>
</dbReference>
<dbReference type="InterPro" id="IPR029068">
    <property type="entry name" value="Glyas_Bleomycin-R_OHBP_Dase"/>
</dbReference>
<dbReference type="PANTHER" id="PTHR43048:SF3">
    <property type="entry name" value="METHYLMALONYL-COA EPIMERASE, MITOCHONDRIAL"/>
    <property type="match status" value="1"/>
</dbReference>
<dbReference type="PROSITE" id="PS51819">
    <property type="entry name" value="VOC"/>
    <property type="match status" value="1"/>
</dbReference>
<evidence type="ECO:0000313" key="4">
    <source>
        <dbReference type="Proteomes" id="UP000522081"/>
    </source>
</evidence>
<dbReference type="GO" id="GO:0046872">
    <property type="term" value="F:metal ion binding"/>
    <property type="evidence" value="ECO:0007669"/>
    <property type="project" value="UniProtKB-KW"/>
</dbReference>
<dbReference type="EMBL" id="JACBZF010000002">
    <property type="protein sequence ID" value="NYH95448.1"/>
    <property type="molecule type" value="Genomic_DNA"/>
</dbReference>